<dbReference type="GO" id="GO:0046872">
    <property type="term" value="F:metal ion binding"/>
    <property type="evidence" value="ECO:0007669"/>
    <property type="project" value="UniProtKB-UniRule"/>
</dbReference>
<gene>
    <name evidence="4" type="primary">hemW</name>
    <name evidence="4" type="ORF">FYJ80_04330</name>
</gene>
<name>A0A7X2TRC2_9SPIO</name>
<dbReference type="Pfam" id="PF04055">
    <property type="entry name" value="Radical_SAM"/>
    <property type="match status" value="1"/>
</dbReference>
<comment type="function">
    <text evidence="2">Probably acts as a heme chaperone, transferring heme to an unknown acceptor. Binds one molecule of heme per monomer, possibly covalently. Binds 1 [4Fe-4S] cluster. The cluster is coordinated with 3 cysteines and an exchangeable S-adenosyl-L-methionine.</text>
</comment>
<evidence type="ECO:0000313" key="4">
    <source>
        <dbReference type="EMBL" id="MSU06005.1"/>
    </source>
</evidence>
<dbReference type="PANTHER" id="PTHR13932:SF5">
    <property type="entry name" value="RADICAL S-ADENOSYL METHIONINE DOMAIN-CONTAINING PROTEIN 1, MITOCHONDRIAL"/>
    <property type="match status" value="1"/>
</dbReference>
<dbReference type="PROSITE" id="PS51918">
    <property type="entry name" value="RADICAL_SAM"/>
    <property type="match status" value="1"/>
</dbReference>
<comment type="caution">
    <text evidence="4">The sequence shown here is derived from an EMBL/GenBank/DDBJ whole genome shotgun (WGS) entry which is preliminary data.</text>
</comment>
<dbReference type="InterPro" id="IPR034505">
    <property type="entry name" value="Coproporphyrinogen-III_oxidase"/>
</dbReference>
<dbReference type="Gene3D" id="3.80.30.20">
    <property type="entry name" value="tm_1862 like domain"/>
    <property type="match status" value="1"/>
</dbReference>
<dbReference type="GO" id="GO:0005737">
    <property type="term" value="C:cytoplasm"/>
    <property type="evidence" value="ECO:0007669"/>
    <property type="project" value="UniProtKB-SubCell"/>
</dbReference>
<keyword evidence="2" id="KW-0143">Chaperone</keyword>
<keyword evidence="2" id="KW-0349">Heme</keyword>
<comment type="subcellular location">
    <subcellularLocation>
        <location evidence="2">Cytoplasm</location>
    </subcellularLocation>
</comment>
<keyword evidence="2" id="KW-0408">Iron</keyword>
<dbReference type="Proteomes" id="UP000460549">
    <property type="component" value="Unassembled WGS sequence"/>
</dbReference>
<dbReference type="InterPro" id="IPR007197">
    <property type="entry name" value="rSAM"/>
</dbReference>
<feature type="domain" description="Radical SAM core" evidence="3">
    <location>
        <begin position="5"/>
        <end position="237"/>
    </location>
</feature>
<evidence type="ECO:0000256" key="1">
    <source>
        <dbReference type="ARBA" id="ARBA00006100"/>
    </source>
</evidence>
<dbReference type="GO" id="GO:0004109">
    <property type="term" value="F:coproporphyrinogen oxidase activity"/>
    <property type="evidence" value="ECO:0007669"/>
    <property type="project" value="InterPro"/>
</dbReference>
<reference evidence="4 5" key="1">
    <citation type="submission" date="2019-08" db="EMBL/GenBank/DDBJ databases">
        <title>In-depth cultivation of the pig gut microbiome towards novel bacterial diversity and tailored functional studies.</title>
        <authorList>
            <person name="Wylensek D."/>
            <person name="Hitch T.C.A."/>
            <person name="Clavel T."/>
        </authorList>
    </citation>
    <scope>NUCLEOTIDE SEQUENCE [LARGE SCALE GENOMIC DNA]</scope>
    <source>
        <strain evidence="4 5">NM-380-WT-3C1</strain>
    </source>
</reference>
<evidence type="ECO:0000256" key="2">
    <source>
        <dbReference type="RuleBase" id="RU364116"/>
    </source>
</evidence>
<dbReference type="SMART" id="SM00729">
    <property type="entry name" value="Elp3"/>
    <property type="match status" value="1"/>
</dbReference>
<organism evidence="4 5">
    <name type="scientific">Bullifex porci</name>
    <dbReference type="NCBI Taxonomy" id="2606638"/>
    <lineage>
        <taxon>Bacteria</taxon>
        <taxon>Pseudomonadati</taxon>
        <taxon>Spirochaetota</taxon>
        <taxon>Spirochaetia</taxon>
        <taxon>Spirochaetales</taxon>
        <taxon>Spirochaetaceae</taxon>
        <taxon>Bullifex</taxon>
    </lineage>
</organism>
<dbReference type="AlphaFoldDB" id="A0A7X2TRC2"/>
<dbReference type="GO" id="GO:0051539">
    <property type="term" value="F:4 iron, 4 sulfur cluster binding"/>
    <property type="evidence" value="ECO:0007669"/>
    <property type="project" value="UniProtKB-UniRule"/>
</dbReference>
<keyword evidence="2" id="KW-0963">Cytoplasm</keyword>
<protein>
    <recommendedName>
        <fullName evidence="2">Heme chaperone HemW</fullName>
    </recommendedName>
</protein>
<dbReference type="InterPro" id="IPR004559">
    <property type="entry name" value="HemW-like"/>
</dbReference>
<dbReference type="RefSeq" id="WP_154424978.1">
    <property type="nucleotide sequence ID" value="NZ_VUNN01000005.1"/>
</dbReference>
<dbReference type="SFLD" id="SFLDF00562">
    <property type="entry name" value="HemN-like__clustered_with_heat"/>
    <property type="match status" value="1"/>
</dbReference>
<evidence type="ECO:0000259" key="3">
    <source>
        <dbReference type="PROSITE" id="PS51918"/>
    </source>
</evidence>
<dbReference type="InterPro" id="IPR058240">
    <property type="entry name" value="rSAM_sf"/>
</dbReference>
<keyword evidence="5" id="KW-1185">Reference proteome</keyword>
<dbReference type="EMBL" id="VUNN01000005">
    <property type="protein sequence ID" value="MSU06005.1"/>
    <property type="molecule type" value="Genomic_DNA"/>
</dbReference>
<dbReference type="SFLD" id="SFLDS00029">
    <property type="entry name" value="Radical_SAM"/>
    <property type="match status" value="1"/>
</dbReference>
<dbReference type="InterPro" id="IPR006638">
    <property type="entry name" value="Elp3/MiaA/NifB-like_rSAM"/>
</dbReference>
<keyword evidence="2" id="KW-0411">Iron-sulfur</keyword>
<dbReference type="InterPro" id="IPR023404">
    <property type="entry name" value="rSAM_horseshoe"/>
</dbReference>
<sequence length="374" mass="42763">MIEALDLSRPVSLYIHIPFCQTKCGYCAFYSTVDHSAKEQFLATLNKHISVLNEEIKKPYKSIFIGGGNPGIIGFDELLKIAENACKYGKPEEFSIEINPEHVSNEIEKLIPYVNRISVGIQSFDDNALKTIGRNARRRDNINALNILSSLKDKYKLQINGDLICCIPGHSKEKTLEDIETLSSFNVDHISLYSLTFEEGTKLTQSVKPLDEGEEREILIAAWDKLDELGYEQYEISNFAQKGCRCIHNQVYWNLGQYIGLGPSAESSVGYKKVISLREKDSVEEYIKTPSFDAYKLSKEELEEEYLLTHLRLKDGINKEDYFDRFSQSFDDVYNSFIENLEEGLYTNDEKCFKLTREGFLVENQVILTLAMAI</sequence>
<comment type="similarity">
    <text evidence="1">Belongs to the anaerobic coproporphyrinogen-III oxidase family. HemW subfamily.</text>
</comment>
<dbReference type="SUPFAM" id="SSF102114">
    <property type="entry name" value="Radical SAM enzymes"/>
    <property type="match status" value="1"/>
</dbReference>
<dbReference type="GO" id="GO:0006779">
    <property type="term" value="P:porphyrin-containing compound biosynthetic process"/>
    <property type="evidence" value="ECO:0007669"/>
    <property type="project" value="InterPro"/>
</dbReference>
<accession>A0A7X2TRC2</accession>
<proteinExistence type="inferred from homology"/>
<keyword evidence="2" id="KW-0479">Metal-binding</keyword>
<dbReference type="NCBIfam" id="TIGR00539">
    <property type="entry name" value="hemN_rel"/>
    <property type="match status" value="1"/>
</dbReference>
<dbReference type="PANTHER" id="PTHR13932">
    <property type="entry name" value="COPROPORPHYRINIGEN III OXIDASE"/>
    <property type="match status" value="1"/>
</dbReference>
<dbReference type="InterPro" id="IPR010723">
    <property type="entry name" value="HemN_C"/>
</dbReference>
<dbReference type="Pfam" id="PF06969">
    <property type="entry name" value="HemN_C"/>
    <property type="match status" value="1"/>
</dbReference>
<evidence type="ECO:0000313" key="5">
    <source>
        <dbReference type="Proteomes" id="UP000460549"/>
    </source>
</evidence>
<dbReference type="SFLD" id="SFLDG01065">
    <property type="entry name" value="anaerobic_coproporphyrinogen-I"/>
    <property type="match status" value="1"/>
</dbReference>
<keyword evidence="2" id="KW-0949">S-adenosyl-L-methionine</keyword>
<keyword evidence="2" id="KW-0004">4Fe-4S</keyword>